<name>S2KAV4_MUCC1</name>
<feature type="non-terminal residue" evidence="1">
    <location>
        <position position="1"/>
    </location>
</feature>
<dbReference type="VEuPathDB" id="FungiDB:HMPREF1544_00621"/>
<proteinExistence type="predicted"/>
<organism evidence="1 2">
    <name type="scientific">Mucor circinelloides f. circinelloides (strain 1006PhL)</name>
    <name type="common">Mucormycosis agent</name>
    <name type="synonym">Calyptromyces circinelloides</name>
    <dbReference type="NCBI Taxonomy" id="1220926"/>
    <lineage>
        <taxon>Eukaryota</taxon>
        <taxon>Fungi</taxon>
        <taxon>Fungi incertae sedis</taxon>
        <taxon>Mucoromycota</taxon>
        <taxon>Mucoromycotina</taxon>
        <taxon>Mucoromycetes</taxon>
        <taxon>Mucorales</taxon>
        <taxon>Mucorineae</taxon>
        <taxon>Mucoraceae</taxon>
        <taxon>Mucor</taxon>
    </lineage>
</organism>
<evidence type="ECO:0000313" key="2">
    <source>
        <dbReference type="Proteomes" id="UP000014254"/>
    </source>
</evidence>
<dbReference type="Proteomes" id="UP000014254">
    <property type="component" value="Unassembled WGS sequence"/>
</dbReference>
<reference evidence="2" key="1">
    <citation type="submission" date="2013-05" db="EMBL/GenBank/DDBJ databases">
        <title>The Genome sequence of Mucor circinelloides f. circinelloides 1006PhL.</title>
        <authorList>
            <consortium name="The Broad Institute Genomics Platform"/>
            <person name="Cuomo C."/>
            <person name="Earl A."/>
            <person name="Findley K."/>
            <person name="Lee S.C."/>
            <person name="Walker B."/>
            <person name="Young S."/>
            <person name="Zeng Q."/>
            <person name="Gargeya S."/>
            <person name="Fitzgerald M."/>
            <person name="Haas B."/>
            <person name="Abouelleil A."/>
            <person name="Allen A.W."/>
            <person name="Alvarado L."/>
            <person name="Arachchi H.M."/>
            <person name="Berlin A.M."/>
            <person name="Chapman S.B."/>
            <person name="Gainer-Dewar J."/>
            <person name="Goldberg J."/>
            <person name="Griggs A."/>
            <person name="Gujja S."/>
            <person name="Hansen M."/>
            <person name="Howarth C."/>
            <person name="Imamovic A."/>
            <person name="Ireland A."/>
            <person name="Larimer J."/>
            <person name="McCowan C."/>
            <person name="Murphy C."/>
            <person name="Pearson M."/>
            <person name="Poon T.W."/>
            <person name="Priest M."/>
            <person name="Roberts A."/>
            <person name="Saif S."/>
            <person name="Shea T."/>
            <person name="Sisk P."/>
            <person name="Sykes S."/>
            <person name="Wortman J."/>
            <person name="Nusbaum C."/>
            <person name="Birren B."/>
        </authorList>
    </citation>
    <scope>NUCLEOTIDE SEQUENCE [LARGE SCALE GENOMIC DNA]</scope>
    <source>
        <strain evidence="2">1006PhL</strain>
    </source>
</reference>
<keyword evidence="2" id="KW-1185">Reference proteome</keyword>
<dbReference type="AlphaFoldDB" id="S2KAV4"/>
<sequence length="83" mass="9594">PIYANQLMPLHDYKLLKGDQLLRRKLMKESASINIEQANTLFQKVASSFVESVIVINDFWYMITSFSVFIHDQVHTDDCADNS</sequence>
<dbReference type="InParanoid" id="S2KAV4"/>
<protein>
    <submittedName>
        <fullName evidence="1">Uncharacterized protein</fullName>
    </submittedName>
</protein>
<gene>
    <name evidence="1" type="ORF">HMPREF1544_00621</name>
</gene>
<dbReference type="EMBL" id="KE123899">
    <property type="protein sequence ID" value="EPB92608.1"/>
    <property type="molecule type" value="Genomic_DNA"/>
</dbReference>
<evidence type="ECO:0000313" key="1">
    <source>
        <dbReference type="EMBL" id="EPB92608.1"/>
    </source>
</evidence>
<dbReference type="OrthoDB" id="2273165at2759"/>
<accession>S2KAV4</accession>
<feature type="non-terminal residue" evidence="1">
    <location>
        <position position="83"/>
    </location>
</feature>